<sequence length="107" mass="12600">MNNYYIYISTDANRRFLQPGMSNDISQIFQQINNPDAGCFMSQAVLNRIVYLEQFSSEEEAMRKYQELQQFGRIVRERLIRKQNPNWLSLALPMSHFATNKKAVVYA</sequence>
<reference evidence="2" key="1">
    <citation type="journal article" date="2019" name="Int. J. Syst. Evol. Microbiol.">
        <title>The Global Catalogue of Microorganisms (GCM) 10K type strain sequencing project: providing services to taxonomists for standard genome sequencing and annotation.</title>
        <authorList>
            <consortium name="The Broad Institute Genomics Platform"/>
            <consortium name="The Broad Institute Genome Sequencing Center for Infectious Disease"/>
            <person name="Wu L."/>
            <person name="Ma J."/>
        </authorList>
    </citation>
    <scope>NUCLEOTIDE SEQUENCE [LARGE SCALE GENOMIC DNA]</scope>
    <source>
        <strain evidence="2">JCM 16704</strain>
    </source>
</reference>
<keyword evidence="2" id="KW-1185">Reference proteome</keyword>
<dbReference type="InterPro" id="IPR035901">
    <property type="entry name" value="GIY-YIG_endonuc_sf"/>
</dbReference>
<dbReference type="RefSeq" id="WP_344674330.1">
    <property type="nucleotide sequence ID" value="NZ_BAAAZI010000007.1"/>
</dbReference>
<dbReference type="Proteomes" id="UP001500101">
    <property type="component" value="Unassembled WGS sequence"/>
</dbReference>
<dbReference type="Gene3D" id="3.40.1440.10">
    <property type="entry name" value="GIY-YIG endonuclease"/>
    <property type="match status" value="1"/>
</dbReference>
<accession>A0ABP7YQN7</accession>
<gene>
    <name evidence="1" type="ORF">GCM10022216_17610</name>
</gene>
<evidence type="ECO:0000313" key="2">
    <source>
        <dbReference type="Proteomes" id="UP001500101"/>
    </source>
</evidence>
<evidence type="ECO:0008006" key="3">
    <source>
        <dbReference type="Google" id="ProtNLM"/>
    </source>
</evidence>
<comment type="caution">
    <text evidence="1">The sequence shown here is derived from an EMBL/GenBank/DDBJ whole genome shotgun (WGS) entry which is preliminary data.</text>
</comment>
<name>A0ABP7YQN7_9SPHI</name>
<organism evidence="1 2">
    <name type="scientific">Sphingobacterium kyonggiense</name>
    <dbReference type="NCBI Taxonomy" id="714075"/>
    <lineage>
        <taxon>Bacteria</taxon>
        <taxon>Pseudomonadati</taxon>
        <taxon>Bacteroidota</taxon>
        <taxon>Sphingobacteriia</taxon>
        <taxon>Sphingobacteriales</taxon>
        <taxon>Sphingobacteriaceae</taxon>
        <taxon>Sphingobacterium</taxon>
    </lineage>
</organism>
<dbReference type="EMBL" id="BAAAZI010000007">
    <property type="protein sequence ID" value="GAA4139468.1"/>
    <property type="molecule type" value="Genomic_DNA"/>
</dbReference>
<evidence type="ECO:0000313" key="1">
    <source>
        <dbReference type="EMBL" id="GAA4139468.1"/>
    </source>
</evidence>
<proteinExistence type="predicted"/>
<protein>
    <recommendedName>
        <fullName evidence="3">GIY-YIG nuclease family protein</fullName>
    </recommendedName>
</protein>